<protein>
    <submittedName>
        <fullName evidence="2">Uncharacterized protein</fullName>
    </submittedName>
</protein>
<evidence type="ECO:0000313" key="3">
    <source>
        <dbReference type="Proteomes" id="UP001152622"/>
    </source>
</evidence>
<dbReference type="Proteomes" id="UP001152622">
    <property type="component" value="Chromosome 2"/>
</dbReference>
<reference evidence="2" key="1">
    <citation type="journal article" date="2023" name="Science">
        <title>Genome structures resolve the early diversification of teleost fishes.</title>
        <authorList>
            <person name="Parey E."/>
            <person name="Louis A."/>
            <person name="Montfort J."/>
            <person name="Bouchez O."/>
            <person name="Roques C."/>
            <person name="Iampietro C."/>
            <person name="Lluch J."/>
            <person name="Castinel A."/>
            <person name="Donnadieu C."/>
            <person name="Desvignes T."/>
            <person name="Floi Bucao C."/>
            <person name="Jouanno E."/>
            <person name="Wen M."/>
            <person name="Mejri S."/>
            <person name="Dirks R."/>
            <person name="Jansen H."/>
            <person name="Henkel C."/>
            <person name="Chen W.J."/>
            <person name="Zahm M."/>
            <person name="Cabau C."/>
            <person name="Klopp C."/>
            <person name="Thompson A.W."/>
            <person name="Robinson-Rechavi M."/>
            <person name="Braasch I."/>
            <person name="Lecointre G."/>
            <person name="Bobe J."/>
            <person name="Postlethwait J.H."/>
            <person name="Berthelot C."/>
            <person name="Roest Crollius H."/>
            <person name="Guiguen Y."/>
        </authorList>
    </citation>
    <scope>NUCLEOTIDE SEQUENCE</scope>
    <source>
        <strain evidence="2">WJC10195</strain>
    </source>
</reference>
<accession>A0A9Q1JBX4</accession>
<feature type="region of interest" description="Disordered" evidence="1">
    <location>
        <begin position="60"/>
        <end position="87"/>
    </location>
</feature>
<gene>
    <name evidence="2" type="ORF">SKAU_G00072920</name>
</gene>
<name>A0A9Q1JBX4_SYNKA</name>
<sequence>MPSDSQDHSYFKPINSAVDRQFVKKPAGGSTLVKGRWRACGRLAREANLVCGLPHVPTENRGTQALQPIPRENPRSASAGGRPREQRHSSPFIFAQHNRHYRQTTANCGTGAPYLIWFCLHHKAARDAAVRQATCCTLQRQECQRRQLKAGFRADECAH</sequence>
<keyword evidence="3" id="KW-1185">Reference proteome</keyword>
<dbReference type="OrthoDB" id="4062651at2759"/>
<organism evidence="2 3">
    <name type="scientific">Synaphobranchus kaupii</name>
    <name type="common">Kaup's arrowtooth eel</name>
    <dbReference type="NCBI Taxonomy" id="118154"/>
    <lineage>
        <taxon>Eukaryota</taxon>
        <taxon>Metazoa</taxon>
        <taxon>Chordata</taxon>
        <taxon>Craniata</taxon>
        <taxon>Vertebrata</taxon>
        <taxon>Euteleostomi</taxon>
        <taxon>Actinopterygii</taxon>
        <taxon>Neopterygii</taxon>
        <taxon>Teleostei</taxon>
        <taxon>Anguilliformes</taxon>
        <taxon>Synaphobranchidae</taxon>
        <taxon>Synaphobranchus</taxon>
    </lineage>
</organism>
<dbReference type="AlphaFoldDB" id="A0A9Q1JBX4"/>
<dbReference type="EMBL" id="JAINUF010000002">
    <property type="protein sequence ID" value="KAJ8376712.1"/>
    <property type="molecule type" value="Genomic_DNA"/>
</dbReference>
<proteinExistence type="predicted"/>
<evidence type="ECO:0000256" key="1">
    <source>
        <dbReference type="SAM" id="MobiDB-lite"/>
    </source>
</evidence>
<evidence type="ECO:0000313" key="2">
    <source>
        <dbReference type="EMBL" id="KAJ8376712.1"/>
    </source>
</evidence>
<comment type="caution">
    <text evidence="2">The sequence shown here is derived from an EMBL/GenBank/DDBJ whole genome shotgun (WGS) entry which is preliminary data.</text>
</comment>